<proteinExistence type="predicted"/>
<keyword evidence="3" id="KW-1185">Reference proteome</keyword>
<gene>
    <name evidence="2" type="ORF">KK1_034725</name>
</gene>
<dbReference type="AlphaFoldDB" id="A0A151RML2"/>
<feature type="region of interest" description="Disordered" evidence="1">
    <location>
        <begin position="1"/>
        <end position="24"/>
    </location>
</feature>
<accession>A0A151RML2</accession>
<organism evidence="2 3">
    <name type="scientific">Cajanus cajan</name>
    <name type="common">Pigeon pea</name>
    <name type="synonym">Cajanus indicus</name>
    <dbReference type="NCBI Taxonomy" id="3821"/>
    <lineage>
        <taxon>Eukaryota</taxon>
        <taxon>Viridiplantae</taxon>
        <taxon>Streptophyta</taxon>
        <taxon>Embryophyta</taxon>
        <taxon>Tracheophyta</taxon>
        <taxon>Spermatophyta</taxon>
        <taxon>Magnoliopsida</taxon>
        <taxon>eudicotyledons</taxon>
        <taxon>Gunneridae</taxon>
        <taxon>Pentapetalae</taxon>
        <taxon>rosids</taxon>
        <taxon>fabids</taxon>
        <taxon>Fabales</taxon>
        <taxon>Fabaceae</taxon>
        <taxon>Papilionoideae</taxon>
        <taxon>50 kb inversion clade</taxon>
        <taxon>NPAAA clade</taxon>
        <taxon>indigoferoid/millettioid clade</taxon>
        <taxon>Phaseoleae</taxon>
        <taxon>Cajanus</taxon>
    </lineage>
</organism>
<name>A0A151RML2_CAJCA</name>
<reference evidence="2" key="1">
    <citation type="journal article" date="2012" name="Nat. Biotechnol.">
        <title>Draft genome sequence of pigeonpea (Cajanus cajan), an orphan legume crop of resource-poor farmers.</title>
        <authorList>
            <person name="Varshney R.K."/>
            <person name="Chen W."/>
            <person name="Li Y."/>
            <person name="Bharti A.K."/>
            <person name="Saxena R.K."/>
            <person name="Schlueter J.A."/>
            <person name="Donoghue M.T."/>
            <person name="Azam S."/>
            <person name="Fan G."/>
            <person name="Whaley A.M."/>
            <person name="Farmer A.D."/>
            <person name="Sheridan J."/>
            <person name="Iwata A."/>
            <person name="Tuteja R."/>
            <person name="Penmetsa R.V."/>
            <person name="Wu W."/>
            <person name="Upadhyaya H.D."/>
            <person name="Yang S.P."/>
            <person name="Shah T."/>
            <person name="Saxena K.B."/>
            <person name="Michael T."/>
            <person name="McCombie W.R."/>
            <person name="Yang B."/>
            <person name="Zhang G."/>
            <person name="Yang H."/>
            <person name="Wang J."/>
            <person name="Spillane C."/>
            <person name="Cook D.R."/>
            <person name="May G.D."/>
            <person name="Xu X."/>
            <person name="Jackson S.A."/>
        </authorList>
    </citation>
    <scope>NUCLEOTIDE SEQUENCE [LARGE SCALE GENOMIC DNA]</scope>
</reference>
<protein>
    <submittedName>
        <fullName evidence="2">Uncharacterized protein</fullName>
    </submittedName>
</protein>
<dbReference type="Gramene" id="C.cajan_35306.t">
    <property type="protein sequence ID" value="C.cajan_35306.t"/>
    <property type="gene ID" value="C.cajan_35306"/>
</dbReference>
<evidence type="ECO:0000313" key="3">
    <source>
        <dbReference type="Proteomes" id="UP000075243"/>
    </source>
</evidence>
<evidence type="ECO:0000313" key="2">
    <source>
        <dbReference type="EMBL" id="KYP43807.1"/>
    </source>
</evidence>
<evidence type="ECO:0000256" key="1">
    <source>
        <dbReference type="SAM" id="MobiDB-lite"/>
    </source>
</evidence>
<dbReference type="Proteomes" id="UP000075243">
    <property type="component" value="Unassembled WGS sequence"/>
</dbReference>
<sequence length="106" mass="12072">MMGFGPKHSQLKDPQSTMYLNDEEPATHKEHAKLRVKMHVADGQNYGAAYNAIINQCFIFYASWHCFFQAESLSYAKQVMKLMDSVVMAGKEHPCAHCTKLLFSQI</sequence>
<dbReference type="EMBL" id="KQ483652">
    <property type="protein sequence ID" value="KYP43807.1"/>
    <property type="molecule type" value="Genomic_DNA"/>
</dbReference>